<dbReference type="AlphaFoldDB" id="A0A367FRQ3"/>
<dbReference type="SUPFAM" id="SSF103007">
    <property type="entry name" value="Hypothetical protein TT1725"/>
    <property type="match status" value="1"/>
</dbReference>
<dbReference type="RefSeq" id="WP_114027140.1">
    <property type="nucleotide sequence ID" value="NZ_QOIL01000002.1"/>
</dbReference>
<dbReference type="EMBL" id="QOIL01000002">
    <property type="protein sequence ID" value="RCG32502.1"/>
    <property type="molecule type" value="Genomic_DNA"/>
</dbReference>
<dbReference type="OrthoDB" id="9809023at2"/>
<sequence length="99" mass="10978">MYIGALTLDILLGDVHSLKQKRSVVRPLIAEVRRRFPAVAVAETGHLDLHRRSEIGVAVVSATAANCGEVMEACERLVAFHPEIEVLSARQRLFNEDED</sequence>
<dbReference type="InterPro" id="IPR036746">
    <property type="entry name" value="TT1725-like_sf"/>
</dbReference>
<evidence type="ECO:0000313" key="2">
    <source>
        <dbReference type="Proteomes" id="UP000253094"/>
    </source>
</evidence>
<dbReference type="PANTHER" id="PTHR36441">
    <property type="entry name" value="HYPOTHETICAL CYTOSOLIC PROTEIN"/>
    <property type="match status" value="1"/>
</dbReference>
<keyword evidence="2" id="KW-1185">Reference proteome</keyword>
<comment type="caution">
    <text evidence="1">The sequence shown here is derived from an EMBL/GenBank/DDBJ whole genome shotgun (WGS) entry which is preliminary data.</text>
</comment>
<protein>
    <submittedName>
        <fullName evidence="1">DUF503 domain-containing protein</fullName>
    </submittedName>
</protein>
<name>A0A367FRQ3_9ACTN</name>
<organism evidence="1 2">
    <name type="scientific">Sphaerisporangium album</name>
    <dbReference type="NCBI Taxonomy" id="509200"/>
    <lineage>
        <taxon>Bacteria</taxon>
        <taxon>Bacillati</taxon>
        <taxon>Actinomycetota</taxon>
        <taxon>Actinomycetes</taxon>
        <taxon>Streptosporangiales</taxon>
        <taxon>Streptosporangiaceae</taxon>
        <taxon>Sphaerisporangium</taxon>
    </lineage>
</organism>
<gene>
    <name evidence="1" type="ORF">DQ384_03090</name>
</gene>
<dbReference type="InterPro" id="IPR007546">
    <property type="entry name" value="DUF503"/>
</dbReference>
<dbReference type="Proteomes" id="UP000253094">
    <property type="component" value="Unassembled WGS sequence"/>
</dbReference>
<dbReference type="Gene3D" id="3.30.70.1120">
    <property type="entry name" value="TT1725-like"/>
    <property type="match status" value="1"/>
</dbReference>
<accession>A0A367FRQ3</accession>
<proteinExistence type="predicted"/>
<evidence type="ECO:0000313" key="1">
    <source>
        <dbReference type="EMBL" id="RCG32502.1"/>
    </source>
</evidence>
<dbReference type="Pfam" id="PF04456">
    <property type="entry name" value="DUF503"/>
    <property type="match status" value="1"/>
</dbReference>
<dbReference type="PANTHER" id="PTHR36441:SF1">
    <property type="entry name" value="DUF503 DOMAIN-CONTAINING PROTEIN"/>
    <property type="match status" value="1"/>
</dbReference>
<reference evidence="1 2" key="1">
    <citation type="submission" date="2018-06" db="EMBL/GenBank/DDBJ databases">
        <title>Sphaerisporangium craniellae sp. nov., isolated from a marine sponge in the South China Sea.</title>
        <authorList>
            <person name="Li L."/>
        </authorList>
    </citation>
    <scope>NUCLEOTIDE SEQUENCE [LARGE SCALE GENOMIC DNA]</scope>
    <source>
        <strain evidence="1 2">CCTCC AA 208026</strain>
    </source>
</reference>